<gene>
    <name evidence="2" type="ORF">GGQ61_001388</name>
</gene>
<dbReference type="InterPro" id="IPR020027">
    <property type="entry name" value="Pseudamin_synth-assoc_MeTrfase"/>
</dbReference>
<dbReference type="Pfam" id="PF08241">
    <property type="entry name" value="Methyltransf_11"/>
    <property type="match status" value="1"/>
</dbReference>
<dbReference type="SUPFAM" id="SSF53335">
    <property type="entry name" value="S-adenosyl-L-methionine-dependent methyltransferases"/>
    <property type="match status" value="1"/>
</dbReference>
<dbReference type="EMBL" id="JACIDK010000002">
    <property type="protein sequence ID" value="MBB3890671.1"/>
    <property type="molecule type" value="Genomic_DNA"/>
</dbReference>
<keyword evidence="3" id="KW-1185">Reference proteome</keyword>
<evidence type="ECO:0000313" key="2">
    <source>
        <dbReference type="EMBL" id="MBB3890671.1"/>
    </source>
</evidence>
<evidence type="ECO:0000313" key="3">
    <source>
        <dbReference type="Proteomes" id="UP000530564"/>
    </source>
</evidence>
<dbReference type="InterPro" id="IPR013216">
    <property type="entry name" value="Methyltransf_11"/>
</dbReference>
<dbReference type="NCBIfam" id="TIGR03587">
    <property type="entry name" value="Pse_Me-ase"/>
    <property type="match status" value="1"/>
</dbReference>
<comment type="caution">
    <text evidence="2">The sequence shown here is derived from an EMBL/GenBank/DDBJ whole genome shotgun (WGS) entry which is preliminary data.</text>
</comment>
<dbReference type="GO" id="GO:0008757">
    <property type="term" value="F:S-adenosylmethionine-dependent methyltransferase activity"/>
    <property type="evidence" value="ECO:0007669"/>
    <property type="project" value="InterPro"/>
</dbReference>
<accession>A0A839ZZA1</accession>
<dbReference type="Proteomes" id="UP000530564">
    <property type="component" value="Unassembled WGS sequence"/>
</dbReference>
<dbReference type="RefSeq" id="WP_183770991.1">
    <property type="nucleotide sequence ID" value="NZ_JACIDK010000002.1"/>
</dbReference>
<dbReference type="AlphaFoldDB" id="A0A839ZZA1"/>
<organism evidence="2 3">
    <name type="scientific">Phenylobacterium haematophilum</name>
    <dbReference type="NCBI Taxonomy" id="98513"/>
    <lineage>
        <taxon>Bacteria</taxon>
        <taxon>Pseudomonadati</taxon>
        <taxon>Pseudomonadota</taxon>
        <taxon>Alphaproteobacteria</taxon>
        <taxon>Caulobacterales</taxon>
        <taxon>Caulobacteraceae</taxon>
        <taxon>Phenylobacterium</taxon>
    </lineage>
</organism>
<proteinExistence type="predicted"/>
<name>A0A839ZZA1_9CAUL</name>
<reference evidence="2 3" key="1">
    <citation type="submission" date="2020-08" db="EMBL/GenBank/DDBJ databases">
        <title>Genomic Encyclopedia of Type Strains, Phase IV (KMG-IV): sequencing the most valuable type-strain genomes for metagenomic binning, comparative biology and taxonomic classification.</title>
        <authorList>
            <person name="Goeker M."/>
        </authorList>
    </citation>
    <scope>NUCLEOTIDE SEQUENCE [LARGE SCALE GENOMIC DNA]</scope>
    <source>
        <strain evidence="2 3">DSM 21793</strain>
    </source>
</reference>
<sequence>MTGTPADPKSAWAGDFGAEYTQRNVASDEALRARTFMWGRFAEAFAGDPPKTILEVGCNLGLNLRVMPRLLGAELSAIEPNATARARVLADGILPAERLYEGFGDKIPLADGAVEMAFTTGVLIHVDPSRLPATMDEIHRVSSKYVLCAEYFSPRPETLSYRGHEGLLFKNDFGGLYMDRFPDLQLVDYGFFWKRATGLDDATWWLFRKG</sequence>
<feature type="domain" description="Methyltransferase type 11" evidence="1">
    <location>
        <begin position="54"/>
        <end position="141"/>
    </location>
</feature>
<evidence type="ECO:0000259" key="1">
    <source>
        <dbReference type="Pfam" id="PF08241"/>
    </source>
</evidence>
<dbReference type="Gene3D" id="3.40.50.150">
    <property type="entry name" value="Vaccinia Virus protein VP39"/>
    <property type="match status" value="1"/>
</dbReference>
<protein>
    <submittedName>
        <fullName evidence="2">Spore coat polysaccharide biosynthesis protein SpsF</fullName>
    </submittedName>
</protein>
<dbReference type="InterPro" id="IPR029063">
    <property type="entry name" value="SAM-dependent_MTases_sf"/>
</dbReference>